<gene>
    <name evidence="2" type="ORF">L195_g050665</name>
</gene>
<dbReference type="STRING" id="57577.A0A2K3JV74"/>
<accession>A0A2K3JV74</accession>
<feature type="transmembrane region" description="Helical" evidence="1">
    <location>
        <begin position="7"/>
        <end position="25"/>
    </location>
</feature>
<comment type="caution">
    <text evidence="2">The sequence shown here is derived from an EMBL/GenBank/DDBJ whole genome shotgun (WGS) entry which is preliminary data.</text>
</comment>
<dbReference type="Proteomes" id="UP000236291">
    <property type="component" value="Unassembled WGS sequence"/>
</dbReference>
<keyword evidence="2" id="KW-0808">Transferase</keyword>
<dbReference type="PANTHER" id="PTHR48437">
    <property type="entry name" value="INITIATOR BINDING DOMAIN-CONTAINING PROTEIN"/>
    <property type="match status" value="1"/>
</dbReference>
<proteinExistence type="predicted"/>
<evidence type="ECO:0000313" key="2">
    <source>
        <dbReference type="EMBL" id="PNX57953.1"/>
    </source>
</evidence>
<evidence type="ECO:0000313" key="3">
    <source>
        <dbReference type="Proteomes" id="UP000236291"/>
    </source>
</evidence>
<dbReference type="PANTHER" id="PTHR48437:SF1">
    <property type="entry name" value="INITIATOR BINDING DOMAIN-CONTAINING PROTEIN"/>
    <property type="match status" value="1"/>
</dbReference>
<reference evidence="2 3" key="2">
    <citation type="journal article" date="2017" name="Front. Plant Sci.">
        <title>Gene Classification and Mining of Molecular Markers Useful in Red Clover (Trifolium pratense) Breeding.</title>
        <authorList>
            <person name="Istvanek J."/>
            <person name="Dluhosova J."/>
            <person name="Dluhos P."/>
            <person name="Patkova L."/>
            <person name="Nedelnik J."/>
            <person name="Repkova J."/>
        </authorList>
    </citation>
    <scope>NUCLEOTIDE SEQUENCE [LARGE SCALE GENOMIC DNA]</scope>
    <source>
        <strain evidence="3">cv. Tatra</strain>
        <tissue evidence="2">Young leaves</tissue>
    </source>
</reference>
<keyword evidence="1" id="KW-0472">Membrane</keyword>
<reference evidence="2 3" key="1">
    <citation type="journal article" date="2014" name="Am. J. Bot.">
        <title>Genome assembly and annotation for red clover (Trifolium pratense; Fabaceae).</title>
        <authorList>
            <person name="Istvanek J."/>
            <person name="Jaros M."/>
            <person name="Krenek A."/>
            <person name="Repkova J."/>
        </authorList>
    </citation>
    <scope>NUCLEOTIDE SEQUENCE [LARGE SCALE GENOMIC DNA]</scope>
    <source>
        <strain evidence="3">cv. Tatra</strain>
        <tissue evidence="2">Young leaves</tissue>
    </source>
</reference>
<dbReference type="EMBL" id="ASHM01077523">
    <property type="protein sequence ID" value="PNX57953.1"/>
    <property type="molecule type" value="Genomic_DNA"/>
</dbReference>
<evidence type="ECO:0000256" key="1">
    <source>
        <dbReference type="SAM" id="Phobius"/>
    </source>
</evidence>
<protein>
    <submittedName>
        <fullName evidence="2">Beta-(1,2)-xylosyltransferase</fullName>
    </submittedName>
</protein>
<keyword evidence="1" id="KW-1133">Transmembrane helix</keyword>
<dbReference type="AlphaFoldDB" id="A0A2K3JV74"/>
<sequence>MNKKFQILFFLFLFNFFSLFLYFFHHHSFLNPSSSSKFDHKTLTKNPPFQRPFEKLQQTHISKSWPILPSYLPWSQTSNDIPLRSCEGYFGNGFTRRVDVVSGGGGVGGGGGWFRCWYSETLRSSVCEGGRVKMVVEKIGMAKGGENLVDVIGRSEDEELPLFEKGAFEIDGGEGFVDGGNKMIVDDEFLDKYVPRGEIMRHTMRDLISKMRIVGRKEFDCDQVRIRKIES</sequence>
<dbReference type="GO" id="GO:0016757">
    <property type="term" value="F:glycosyltransferase activity"/>
    <property type="evidence" value="ECO:0007669"/>
    <property type="project" value="InterPro"/>
</dbReference>
<dbReference type="InterPro" id="IPR007657">
    <property type="entry name" value="Glycosyltransferase_61"/>
</dbReference>
<name>A0A2K3JV74_TRIPR</name>
<keyword evidence="1" id="KW-0812">Transmembrane</keyword>
<organism evidence="2 3">
    <name type="scientific">Trifolium pratense</name>
    <name type="common">Red clover</name>
    <dbReference type="NCBI Taxonomy" id="57577"/>
    <lineage>
        <taxon>Eukaryota</taxon>
        <taxon>Viridiplantae</taxon>
        <taxon>Streptophyta</taxon>
        <taxon>Embryophyta</taxon>
        <taxon>Tracheophyta</taxon>
        <taxon>Spermatophyta</taxon>
        <taxon>Magnoliopsida</taxon>
        <taxon>eudicotyledons</taxon>
        <taxon>Gunneridae</taxon>
        <taxon>Pentapetalae</taxon>
        <taxon>rosids</taxon>
        <taxon>fabids</taxon>
        <taxon>Fabales</taxon>
        <taxon>Fabaceae</taxon>
        <taxon>Papilionoideae</taxon>
        <taxon>50 kb inversion clade</taxon>
        <taxon>NPAAA clade</taxon>
        <taxon>Hologalegina</taxon>
        <taxon>IRL clade</taxon>
        <taxon>Trifolieae</taxon>
        <taxon>Trifolium</taxon>
    </lineage>
</organism>